<accession>A0ACC4DAS7</accession>
<dbReference type="EMBL" id="JBGNUJ010000012">
    <property type="protein sequence ID" value="KAL3953247.1"/>
    <property type="molecule type" value="Genomic_DNA"/>
</dbReference>
<dbReference type="Proteomes" id="UP001638806">
    <property type="component" value="Unassembled WGS sequence"/>
</dbReference>
<sequence>MIDLARAKLTALGLTDGDEEETTRAAATCAVMPGEKLTFPDALFTHSITNLGILFFDDAAAGAREIHRTLRPGSGSVAVVTSWADVGYVEHVLRPAARAARPHDPPLRAAHTEALVVHYGADTVESLRGMLLDTFTMLWRDWSDAEKDTFEAAILERLREATEPYTMVDGDPGVGIRMRAIVAVCRK</sequence>
<comment type="caution">
    <text evidence="1">The sequence shown here is derived from an EMBL/GenBank/DDBJ whole genome shotgun (WGS) entry which is preliminary data.</text>
</comment>
<proteinExistence type="predicted"/>
<keyword evidence="2" id="KW-1185">Reference proteome</keyword>
<evidence type="ECO:0000313" key="1">
    <source>
        <dbReference type="EMBL" id="KAL3953247.1"/>
    </source>
</evidence>
<name>A0ACC4DAS7_PURLI</name>
<protein>
    <submittedName>
        <fullName evidence="1">Uncharacterized protein</fullName>
    </submittedName>
</protein>
<organism evidence="1 2">
    <name type="scientific">Purpureocillium lilacinum</name>
    <name type="common">Paecilomyces lilacinus</name>
    <dbReference type="NCBI Taxonomy" id="33203"/>
    <lineage>
        <taxon>Eukaryota</taxon>
        <taxon>Fungi</taxon>
        <taxon>Dikarya</taxon>
        <taxon>Ascomycota</taxon>
        <taxon>Pezizomycotina</taxon>
        <taxon>Sordariomycetes</taxon>
        <taxon>Hypocreomycetidae</taxon>
        <taxon>Hypocreales</taxon>
        <taxon>Ophiocordycipitaceae</taxon>
        <taxon>Purpureocillium</taxon>
    </lineage>
</organism>
<gene>
    <name evidence="1" type="ORF">ACCO45_013190</name>
</gene>
<reference evidence="1" key="1">
    <citation type="submission" date="2024-12" db="EMBL/GenBank/DDBJ databases">
        <title>Comparative genomics and development of molecular markers within Purpureocillium lilacinum and among Purpureocillium species.</title>
        <authorList>
            <person name="Yeh Z.-Y."/>
            <person name="Ni N.-T."/>
            <person name="Lo P.-H."/>
            <person name="Mushyakhwo K."/>
            <person name="Lin C.-F."/>
            <person name="Nai Y.-S."/>
        </authorList>
    </citation>
    <scope>NUCLEOTIDE SEQUENCE</scope>
    <source>
        <strain evidence="1">NCHU-NPUST-175</strain>
    </source>
</reference>
<evidence type="ECO:0000313" key="2">
    <source>
        <dbReference type="Proteomes" id="UP001638806"/>
    </source>
</evidence>